<keyword evidence="5" id="KW-1133">Transmembrane helix</keyword>
<sequence>MSSESDQHSDSSSSGGDEESDCTNDEIAVPHTSDPLSFNGIGTINMDNCQESHIGTRIIADNLNIILNLPKGVELAEKLADPSNMLQYEEDLDWEWKIGSNRSAKNVVTDKNMENPTFSWSYRNKRNPFSYVTCSKKVCMILLGILILVIMVVIMGISFGRKSSKGGGNDVTTVSPSITSSATITSITTLISPTTTMRLTTTTKPETLTWPATLTWPPTITWPTTTTPPTTVTWPETTRPMTKPWPTDDGHTSRTTSTTPQPVDGEFISRKSWGGRDPPDASSRNNFNPIEFIALDNLPGERCSSVRTCSDTLQKIEETEDGPLNYNFLIDDVGNFYEARGWDHMSDYTTSSANPSTTMKVAFIGDYTESHLTAEQISSFRQKIQLNYTEVIPIVRVEAQCCRGVPHETGPDPNVICDLENAMQHTIPKHCSPCRWSPGQLECN</sequence>
<feature type="transmembrane region" description="Helical" evidence="5">
    <location>
        <begin position="140"/>
        <end position="159"/>
    </location>
</feature>
<dbReference type="PANTHER" id="PTHR11022">
    <property type="entry name" value="PEPTIDOGLYCAN RECOGNITION PROTEIN"/>
    <property type="match status" value="1"/>
</dbReference>
<proteinExistence type="inferred from homology"/>
<evidence type="ECO:0000259" key="6">
    <source>
        <dbReference type="SMART" id="SM00701"/>
    </source>
</evidence>
<keyword evidence="2" id="KW-0399">Innate immunity</keyword>
<comment type="similarity">
    <text evidence="1">Belongs to the N-acetylmuramoyl-L-alanine amidase 2 family.</text>
</comment>
<dbReference type="InterPro" id="IPR006619">
    <property type="entry name" value="PGRP_domain_met/bac"/>
</dbReference>
<keyword evidence="8" id="KW-1185">Reference proteome</keyword>
<feature type="domain" description="Peptidoglycan recognition protein family" evidence="6">
    <location>
        <begin position="265"/>
        <end position="404"/>
    </location>
</feature>
<feature type="compositionally biased region" description="Low complexity" evidence="4">
    <location>
        <begin position="219"/>
        <end position="242"/>
    </location>
</feature>
<dbReference type="GO" id="GO:0009253">
    <property type="term" value="P:peptidoglycan catabolic process"/>
    <property type="evidence" value="ECO:0007669"/>
    <property type="project" value="InterPro"/>
</dbReference>
<organism evidence="7 8">
    <name type="scientific">Apolygus lucorum</name>
    <name type="common">Small green plant bug</name>
    <name type="synonym">Lygocoris lucorum</name>
    <dbReference type="NCBI Taxonomy" id="248454"/>
    <lineage>
        <taxon>Eukaryota</taxon>
        <taxon>Metazoa</taxon>
        <taxon>Ecdysozoa</taxon>
        <taxon>Arthropoda</taxon>
        <taxon>Hexapoda</taxon>
        <taxon>Insecta</taxon>
        <taxon>Pterygota</taxon>
        <taxon>Neoptera</taxon>
        <taxon>Paraneoptera</taxon>
        <taxon>Hemiptera</taxon>
        <taxon>Heteroptera</taxon>
        <taxon>Panheteroptera</taxon>
        <taxon>Cimicomorpha</taxon>
        <taxon>Miridae</taxon>
        <taxon>Mirini</taxon>
        <taxon>Apolygus</taxon>
    </lineage>
</organism>
<evidence type="ECO:0000256" key="1">
    <source>
        <dbReference type="ARBA" id="ARBA00007553"/>
    </source>
</evidence>
<evidence type="ECO:0000256" key="5">
    <source>
        <dbReference type="SAM" id="Phobius"/>
    </source>
</evidence>
<accession>A0A6A4J2K8</accession>
<evidence type="ECO:0000313" key="7">
    <source>
        <dbReference type="EMBL" id="KAF6199976.1"/>
    </source>
</evidence>
<comment type="caution">
    <text evidence="7">The sequence shown here is derived from an EMBL/GenBank/DDBJ whole genome shotgun (WGS) entry which is preliminary data.</text>
</comment>
<keyword evidence="5" id="KW-0472">Membrane</keyword>
<dbReference type="SMART" id="SM00701">
    <property type="entry name" value="PGRP"/>
    <property type="match status" value="1"/>
</dbReference>
<feature type="region of interest" description="Disordered" evidence="4">
    <location>
        <begin position="219"/>
        <end position="285"/>
    </location>
</feature>
<dbReference type="GO" id="GO:0045087">
    <property type="term" value="P:innate immune response"/>
    <property type="evidence" value="ECO:0007669"/>
    <property type="project" value="UniProtKB-KW"/>
</dbReference>
<dbReference type="InterPro" id="IPR036505">
    <property type="entry name" value="Amidase/PGRP_sf"/>
</dbReference>
<dbReference type="Proteomes" id="UP000466442">
    <property type="component" value="Unassembled WGS sequence"/>
</dbReference>
<gene>
    <name evidence="7" type="ORF">GE061_006274</name>
</gene>
<evidence type="ECO:0000313" key="8">
    <source>
        <dbReference type="Proteomes" id="UP000466442"/>
    </source>
</evidence>
<dbReference type="Gene3D" id="3.40.80.10">
    <property type="entry name" value="Peptidoglycan recognition protein-like"/>
    <property type="match status" value="1"/>
</dbReference>
<reference evidence="7" key="1">
    <citation type="journal article" date="2021" name="Mol. Ecol. Resour.">
        <title>Apolygus lucorum genome provides insights into omnivorousness and mesophyll feeding.</title>
        <authorList>
            <person name="Liu Y."/>
            <person name="Liu H."/>
            <person name="Wang H."/>
            <person name="Huang T."/>
            <person name="Liu B."/>
            <person name="Yang B."/>
            <person name="Yin L."/>
            <person name="Li B."/>
            <person name="Zhang Y."/>
            <person name="Zhang S."/>
            <person name="Jiang F."/>
            <person name="Zhang X."/>
            <person name="Ren Y."/>
            <person name="Wang B."/>
            <person name="Wang S."/>
            <person name="Lu Y."/>
            <person name="Wu K."/>
            <person name="Fan W."/>
            <person name="Wang G."/>
        </authorList>
    </citation>
    <scope>NUCLEOTIDE SEQUENCE</scope>
    <source>
        <strain evidence="7">12Hb</strain>
    </source>
</reference>
<dbReference type="CDD" id="cd06583">
    <property type="entry name" value="PGRP"/>
    <property type="match status" value="1"/>
</dbReference>
<keyword evidence="3" id="KW-0391">Immunity</keyword>
<dbReference type="SUPFAM" id="SSF55846">
    <property type="entry name" value="N-acetylmuramoyl-L-alanine amidase-like"/>
    <property type="match status" value="1"/>
</dbReference>
<name>A0A6A4J2K8_APOLU</name>
<dbReference type="GO" id="GO:0008270">
    <property type="term" value="F:zinc ion binding"/>
    <property type="evidence" value="ECO:0007669"/>
    <property type="project" value="InterPro"/>
</dbReference>
<dbReference type="GO" id="GO:0008745">
    <property type="term" value="F:N-acetylmuramoyl-L-alanine amidase activity"/>
    <property type="evidence" value="ECO:0007669"/>
    <property type="project" value="InterPro"/>
</dbReference>
<dbReference type="InterPro" id="IPR002502">
    <property type="entry name" value="Amidase_domain"/>
</dbReference>
<protein>
    <recommendedName>
        <fullName evidence="6">Peptidoglycan recognition protein family domain-containing protein</fullName>
    </recommendedName>
</protein>
<dbReference type="PANTHER" id="PTHR11022:SF74">
    <property type="entry name" value="PEPTIDOGLYCAN-RECOGNITION PROTEIN SA"/>
    <property type="match status" value="1"/>
</dbReference>
<dbReference type="InterPro" id="IPR015510">
    <property type="entry name" value="PGRP"/>
</dbReference>
<evidence type="ECO:0000256" key="3">
    <source>
        <dbReference type="ARBA" id="ARBA00022859"/>
    </source>
</evidence>
<dbReference type="EMBL" id="WIXP02000014">
    <property type="protein sequence ID" value="KAF6199976.1"/>
    <property type="molecule type" value="Genomic_DNA"/>
</dbReference>
<feature type="region of interest" description="Disordered" evidence="4">
    <location>
        <begin position="1"/>
        <end position="34"/>
    </location>
</feature>
<keyword evidence="5" id="KW-0812">Transmembrane</keyword>
<evidence type="ECO:0000256" key="4">
    <source>
        <dbReference type="SAM" id="MobiDB-lite"/>
    </source>
</evidence>
<evidence type="ECO:0000256" key="2">
    <source>
        <dbReference type="ARBA" id="ARBA00022588"/>
    </source>
</evidence>
<dbReference type="OrthoDB" id="6624324at2759"/>
<dbReference type="AlphaFoldDB" id="A0A6A4J2K8"/>